<dbReference type="PATRIC" id="fig|889378.3.peg.249"/>
<proteinExistence type="inferred from homology"/>
<dbReference type="InterPro" id="IPR050858">
    <property type="entry name" value="Mal-CoA-ACP_Trans/PKS_FabD"/>
</dbReference>
<dbReference type="SMART" id="SM00827">
    <property type="entry name" value="PKS_AT"/>
    <property type="match status" value="1"/>
</dbReference>
<evidence type="ECO:0000259" key="8">
    <source>
        <dbReference type="SMART" id="SM00827"/>
    </source>
</evidence>
<organism evidence="9 10">
    <name type="scientific">Spirochaeta africana (strain ATCC 700263 / DSM 8902 / Z-7692)</name>
    <dbReference type="NCBI Taxonomy" id="889378"/>
    <lineage>
        <taxon>Bacteria</taxon>
        <taxon>Pseudomonadati</taxon>
        <taxon>Spirochaetota</taxon>
        <taxon>Spirochaetia</taxon>
        <taxon>Spirochaetales</taxon>
        <taxon>Spirochaetaceae</taxon>
        <taxon>Spirochaeta</taxon>
    </lineage>
</organism>
<dbReference type="SUPFAM" id="SSF55048">
    <property type="entry name" value="Probable ACP-binding domain of malonyl-CoA ACP transacylase"/>
    <property type="match status" value="1"/>
</dbReference>
<dbReference type="Gene3D" id="3.40.366.10">
    <property type="entry name" value="Malonyl-Coenzyme A Acyl Carrier Protein, domain 2"/>
    <property type="match status" value="1"/>
</dbReference>
<dbReference type="eggNOG" id="COG0331">
    <property type="taxonomic scope" value="Bacteria"/>
</dbReference>
<dbReference type="NCBIfam" id="TIGR00128">
    <property type="entry name" value="fabD"/>
    <property type="match status" value="1"/>
</dbReference>
<dbReference type="InterPro" id="IPR016036">
    <property type="entry name" value="Malonyl_transacylase_ACP-bd"/>
</dbReference>
<accession>H9UFR2</accession>
<evidence type="ECO:0000256" key="1">
    <source>
        <dbReference type="ARBA" id="ARBA00013258"/>
    </source>
</evidence>
<dbReference type="InterPro" id="IPR004410">
    <property type="entry name" value="Malonyl_CoA-ACP_transAc_FabD"/>
</dbReference>
<evidence type="ECO:0000256" key="3">
    <source>
        <dbReference type="ARBA" id="ARBA00022679"/>
    </source>
</evidence>
<dbReference type="GO" id="GO:0006633">
    <property type="term" value="P:fatty acid biosynthetic process"/>
    <property type="evidence" value="ECO:0007669"/>
    <property type="project" value="TreeGrafter"/>
</dbReference>
<dbReference type="PIRSF" id="PIRSF000446">
    <property type="entry name" value="Mct"/>
    <property type="match status" value="1"/>
</dbReference>
<evidence type="ECO:0000256" key="5">
    <source>
        <dbReference type="ARBA" id="ARBA00048462"/>
    </source>
</evidence>
<dbReference type="InterPro" id="IPR024925">
    <property type="entry name" value="Malonyl_CoA-ACP_transAc"/>
</dbReference>
<dbReference type="AlphaFoldDB" id="H9UFR2"/>
<evidence type="ECO:0000256" key="6">
    <source>
        <dbReference type="PIRNR" id="PIRNR000446"/>
    </source>
</evidence>
<protein>
    <recommendedName>
        <fullName evidence="2 6">Malonyl CoA-acyl carrier protein transacylase</fullName>
        <ecNumber evidence="1 6">2.3.1.39</ecNumber>
    </recommendedName>
</protein>
<dbReference type="KEGG" id="sfc:Spiaf_0247"/>
<feature type="active site" evidence="7">
    <location>
        <position position="90"/>
    </location>
</feature>
<dbReference type="Proteomes" id="UP000007383">
    <property type="component" value="Chromosome"/>
</dbReference>
<dbReference type="SUPFAM" id="SSF52151">
    <property type="entry name" value="FabD/lysophospholipase-like"/>
    <property type="match status" value="1"/>
</dbReference>
<evidence type="ECO:0000313" key="10">
    <source>
        <dbReference type="Proteomes" id="UP000007383"/>
    </source>
</evidence>
<dbReference type="GO" id="GO:0005829">
    <property type="term" value="C:cytosol"/>
    <property type="evidence" value="ECO:0007669"/>
    <property type="project" value="TreeGrafter"/>
</dbReference>
<comment type="catalytic activity">
    <reaction evidence="5 6">
        <text>holo-[ACP] + malonyl-CoA = malonyl-[ACP] + CoA</text>
        <dbReference type="Rhea" id="RHEA:41792"/>
        <dbReference type="Rhea" id="RHEA-COMP:9623"/>
        <dbReference type="Rhea" id="RHEA-COMP:9685"/>
        <dbReference type="ChEBI" id="CHEBI:57287"/>
        <dbReference type="ChEBI" id="CHEBI:57384"/>
        <dbReference type="ChEBI" id="CHEBI:64479"/>
        <dbReference type="ChEBI" id="CHEBI:78449"/>
        <dbReference type="EC" id="2.3.1.39"/>
    </reaction>
</comment>
<dbReference type="Pfam" id="PF00698">
    <property type="entry name" value="Acyl_transf_1"/>
    <property type="match status" value="1"/>
</dbReference>
<dbReference type="InterPro" id="IPR014043">
    <property type="entry name" value="Acyl_transferase_dom"/>
</dbReference>
<evidence type="ECO:0000313" key="9">
    <source>
        <dbReference type="EMBL" id="AFG36355.1"/>
    </source>
</evidence>
<dbReference type="EC" id="2.3.1.39" evidence="1 6"/>
<gene>
    <name evidence="9" type="ordered locus">Spiaf_0247</name>
</gene>
<reference evidence="10" key="1">
    <citation type="journal article" date="2013" name="Stand. Genomic Sci.">
        <title>Complete genome sequence of the halophilic bacterium Spirochaeta africana type strain (Z-7692(T)) from the alkaline Lake Magadi in the East African Rift.</title>
        <authorList>
            <person name="Liolos K."/>
            <person name="Abt B."/>
            <person name="Scheuner C."/>
            <person name="Teshima H."/>
            <person name="Held B."/>
            <person name="Lapidus A."/>
            <person name="Nolan M."/>
            <person name="Lucas S."/>
            <person name="Deshpande S."/>
            <person name="Cheng J.F."/>
            <person name="Tapia R."/>
            <person name="Goodwin L.A."/>
            <person name="Pitluck S."/>
            <person name="Pagani I."/>
            <person name="Ivanova N."/>
            <person name="Mavromatis K."/>
            <person name="Mikhailova N."/>
            <person name="Huntemann M."/>
            <person name="Pati A."/>
            <person name="Chen A."/>
            <person name="Palaniappan K."/>
            <person name="Land M."/>
            <person name="Rohde M."/>
            <person name="Tindall B.J."/>
            <person name="Detter J.C."/>
            <person name="Goker M."/>
            <person name="Bristow J."/>
            <person name="Eisen J.A."/>
            <person name="Markowitz V."/>
            <person name="Hugenholtz P."/>
            <person name="Woyke T."/>
            <person name="Klenk H.P."/>
            <person name="Kyrpides N.C."/>
        </authorList>
    </citation>
    <scope>NUCLEOTIDE SEQUENCE</scope>
    <source>
        <strain evidence="10">ATCC 700263 / DSM 8902 / Z-7692</strain>
    </source>
</reference>
<dbReference type="STRING" id="889378.Spiaf_0247"/>
<dbReference type="InterPro" id="IPR016035">
    <property type="entry name" value="Acyl_Trfase/lysoPLipase"/>
</dbReference>
<evidence type="ECO:0000256" key="7">
    <source>
        <dbReference type="PIRSR" id="PIRSR000446-1"/>
    </source>
</evidence>
<name>H9UFR2_SPIAZ</name>
<dbReference type="EMBL" id="CP003282">
    <property type="protein sequence ID" value="AFG36355.1"/>
    <property type="molecule type" value="Genomic_DNA"/>
</dbReference>
<dbReference type="PANTHER" id="PTHR42681">
    <property type="entry name" value="MALONYL-COA-ACYL CARRIER PROTEIN TRANSACYLASE, MITOCHONDRIAL"/>
    <property type="match status" value="1"/>
</dbReference>
<keyword evidence="4 6" id="KW-0012">Acyltransferase</keyword>
<dbReference type="PANTHER" id="PTHR42681:SF1">
    <property type="entry name" value="MALONYL-COA-ACYL CARRIER PROTEIN TRANSACYLASE, MITOCHONDRIAL"/>
    <property type="match status" value="1"/>
</dbReference>
<dbReference type="RefSeq" id="WP_014454353.1">
    <property type="nucleotide sequence ID" value="NC_017098.1"/>
</dbReference>
<dbReference type="Gene3D" id="3.30.70.250">
    <property type="entry name" value="Malonyl-CoA ACP transacylase, ACP-binding"/>
    <property type="match status" value="1"/>
</dbReference>
<dbReference type="InterPro" id="IPR001227">
    <property type="entry name" value="Ac_transferase_dom_sf"/>
</dbReference>
<keyword evidence="10" id="KW-1185">Reference proteome</keyword>
<feature type="domain" description="Malonyl-CoA:ACP transacylase (MAT)" evidence="8">
    <location>
        <begin position="6"/>
        <end position="307"/>
    </location>
</feature>
<evidence type="ECO:0000256" key="4">
    <source>
        <dbReference type="ARBA" id="ARBA00023315"/>
    </source>
</evidence>
<sequence>MKTAFLFPGQGAQYPGMGQDLYQESAAVRELFAAAQDTVDFPVADTLFQGSEDDLKRTDITQVAITLVNLSAAAVLRDRGILPDAVAGFSLGEYAALVTAGVLRLQDVFPLVKARGEIMAEESRMLADAAGAPGMAAVIGLAPEAVTAALAGRDDVFPANLNSPKQTVISGTAAGLEAARDLLKEAGARRIIVLKVSGPFHSPLMQPARDRIAGLVADLPFHDPQLPLYSNVTGRPIPSGEDAKRLCLEHITSPVRWVEEQTALLQDGCERFLEVGPGSVLGGLMQGLLKDFPQEGIEVQAAGTIDEITSINQ</sequence>
<dbReference type="GO" id="GO:0004314">
    <property type="term" value="F:[acyl-carrier-protein] S-malonyltransferase activity"/>
    <property type="evidence" value="ECO:0007669"/>
    <property type="project" value="UniProtKB-EC"/>
</dbReference>
<keyword evidence="3 6" id="KW-0808">Transferase</keyword>
<feature type="active site" evidence="7">
    <location>
        <position position="201"/>
    </location>
</feature>
<dbReference type="HOGENOM" id="CLU_030558_1_1_12"/>
<evidence type="ECO:0000256" key="2">
    <source>
        <dbReference type="ARBA" id="ARBA00018953"/>
    </source>
</evidence>
<comment type="similarity">
    <text evidence="6">Belongs to the fabD family.</text>
</comment>